<dbReference type="SUPFAM" id="SSF53182">
    <property type="entry name" value="Pyrrolidone carboxyl peptidase (pyroglutamate aminopeptidase)"/>
    <property type="match status" value="1"/>
</dbReference>
<accession>A0A226HIL0</accession>
<evidence type="ECO:0000313" key="1">
    <source>
        <dbReference type="EMBL" id="OXA93481.1"/>
    </source>
</evidence>
<evidence type="ECO:0000313" key="2">
    <source>
        <dbReference type="Proteomes" id="UP000198345"/>
    </source>
</evidence>
<keyword evidence="2" id="KW-1185">Reference proteome</keyword>
<dbReference type="OrthoDB" id="4555199at2"/>
<name>A0A226HIL0_9FLAO</name>
<dbReference type="Proteomes" id="UP000198345">
    <property type="component" value="Unassembled WGS sequence"/>
</dbReference>
<dbReference type="Gene3D" id="3.40.630.20">
    <property type="entry name" value="Peptidase C15, pyroglutamyl peptidase I-like"/>
    <property type="match status" value="1"/>
</dbReference>
<comment type="caution">
    <text evidence="1">The sequence shown here is derived from an EMBL/GenBank/DDBJ whole genome shotgun (WGS) entry which is preliminary data.</text>
</comment>
<reference evidence="1 2" key="1">
    <citation type="submission" date="2016-11" db="EMBL/GenBank/DDBJ databases">
        <title>Whole genomes of Flavobacteriaceae.</title>
        <authorList>
            <person name="Stine C."/>
            <person name="Li C."/>
            <person name="Tadesse D."/>
        </authorList>
    </citation>
    <scope>NUCLEOTIDE SEQUENCE [LARGE SCALE GENOMIC DNA]</scope>
    <source>
        <strain evidence="1 2">DSM 18292</strain>
    </source>
</reference>
<gene>
    <name evidence="1" type="ORF">B0A66_06530</name>
</gene>
<organism evidence="1 2">
    <name type="scientific">Flavobacterium hercynium</name>
    <dbReference type="NCBI Taxonomy" id="387094"/>
    <lineage>
        <taxon>Bacteria</taxon>
        <taxon>Pseudomonadati</taxon>
        <taxon>Bacteroidota</taxon>
        <taxon>Flavobacteriia</taxon>
        <taxon>Flavobacteriales</taxon>
        <taxon>Flavobacteriaceae</taxon>
        <taxon>Flavobacterium</taxon>
    </lineage>
</organism>
<dbReference type="InterPro" id="IPR036440">
    <property type="entry name" value="Peptidase_C15-like_sf"/>
</dbReference>
<dbReference type="AlphaFoldDB" id="A0A226HIL0"/>
<proteinExistence type="predicted"/>
<dbReference type="RefSeq" id="WP_089049047.1">
    <property type="nucleotide sequence ID" value="NZ_FXTV01000014.1"/>
</dbReference>
<dbReference type="EMBL" id="MUGW01000013">
    <property type="protein sequence ID" value="OXA93481.1"/>
    <property type="molecule type" value="Genomic_DNA"/>
</dbReference>
<protein>
    <submittedName>
        <fullName evidence="1">Uncharacterized protein</fullName>
    </submittedName>
</protein>
<sequence length="580" mass="66660">MGIYKRAKNMYVKINKTSTIIAKTYSVTAEKITITATEGNLNLVSNKKVILTGKEGVVFGDYVASIEKKHPEIIEIQFINDKNTVLKQSLIKNFGGIKGTDILYGKKVKIKIITKEVEDGTKISFNLQGKTKSMNQVFFGLDKLKWNLEIKDNICETDFFELKPLWYSEDLEKYNDKTHKTEIKTEDLNNFYVKGVLRAIPFELPEKKDWLAPIAYLRNYEESIGLFNTNDLEIKDLQSNYENHFISSNLEILKIERDFSEFINNTKDLTIEQIKTRVEHDAKCIWDMSMKQVQSGKLDDRPLYWARNKMQVQIKRHFLFEEDIDFEKSIVKKGTELDKIIQVFEGKSRNYAGIDFSKGGSKKKVLITGFDPFQLEFGKDTFNPSGIVALNSQNNLKLLDANIFVQTCIFPVRYEDFDNGIVEKIVAKFIDEVDMIITTSLNGSNSIFDIEKYAIEFRGGGTDNMNIGEGGDEERLIRNINSIYTETTLPKDKIFEEKNIITINNLSVRYDIEKDKENGSGGNYLSNEIMYRATKVRGSKSKKPVGHFHLGNLKTHNKSDINRMNEVIDVVNEIIIKILK</sequence>